<feature type="domain" description="LysM" evidence="2">
    <location>
        <begin position="111"/>
        <end position="154"/>
    </location>
</feature>
<organism evidence="3 4">
    <name type="scientific">Candidatus Roizmanbacteria bacterium RIFCSPLOWO2_01_FULL_37_12</name>
    <dbReference type="NCBI Taxonomy" id="1802056"/>
    <lineage>
        <taxon>Bacteria</taxon>
        <taxon>Candidatus Roizmaniibacteriota</taxon>
    </lineage>
</organism>
<dbReference type="STRING" id="1802056.A2954_01200"/>
<evidence type="ECO:0000313" key="4">
    <source>
        <dbReference type="Proteomes" id="UP000177698"/>
    </source>
</evidence>
<dbReference type="CDD" id="cd12797">
    <property type="entry name" value="M23_peptidase"/>
    <property type="match status" value="1"/>
</dbReference>
<name>A0A1F7IGF4_9BACT</name>
<dbReference type="AlphaFoldDB" id="A0A1F7IGF4"/>
<protein>
    <recommendedName>
        <fullName evidence="2">LysM domain-containing protein</fullName>
    </recommendedName>
</protein>
<feature type="transmembrane region" description="Helical" evidence="1">
    <location>
        <begin position="48"/>
        <end position="68"/>
    </location>
</feature>
<keyword evidence="1" id="KW-0812">Transmembrane</keyword>
<accession>A0A1F7IGF4</accession>
<proteinExistence type="predicted"/>
<dbReference type="SMART" id="SM00257">
    <property type="entry name" value="LysM"/>
    <property type="match status" value="2"/>
</dbReference>
<keyword evidence="1" id="KW-1133">Transmembrane helix</keyword>
<dbReference type="Proteomes" id="UP000177698">
    <property type="component" value="Unassembled WGS sequence"/>
</dbReference>
<dbReference type="GO" id="GO:0004222">
    <property type="term" value="F:metalloendopeptidase activity"/>
    <property type="evidence" value="ECO:0007669"/>
    <property type="project" value="TreeGrafter"/>
</dbReference>
<reference evidence="3 4" key="1">
    <citation type="journal article" date="2016" name="Nat. Commun.">
        <title>Thousands of microbial genomes shed light on interconnected biogeochemical processes in an aquifer system.</title>
        <authorList>
            <person name="Anantharaman K."/>
            <person name="Brown C.T."/>
            <person name="Hug L.A."/>
            <person name="Sharon I."/>
            <person name="Castelle C.J."/>
            <person name="Probst A.J."/>
            <person name="Thomas B.C."/>
            <person name="Singh A."/>
            <person name="Wilkins M.J."/>
            <person name="Karaoz U."/>
            <person name="Brodie E.L."/>
            <person name="Williams K.H."/>
            <person name="Hubbard S.S."/>
            <person name="Banfield J.F."/>
        </authorList>
    </citation>
    <scope>NUCLEOTIDE SEQUENCE [LARGE SCALE GENOMIC DNA]</scope>
</reference>
<dbReference type="PROSITE" id="PS51782">
    <property type="entry name" value="LYSM"/>
    <property type="match status" value="2"/>
</dbReference>
<evidence type="ECO:0000259" key="2">
    <source>
        <dbReference type="PROSITE" id="PS51782"/>
    </source>
</evidence>
<dbReference type="InterPro" id="IPR018392">
    <property type="entry name" value="LysM"/>
</dbReference>
<feature type="domain" description="LysM" evidence="2">
    <location>
        <begin position="160"/>
        <end position="208"/>
    </location>
</feature>
<dbReference type="InterPro" id="IPR036779">
    <property type="entry name" value="LysM_dom_sf"/>
</dbReference>
<dbReference type="Gene3D" id="3.10.350.10">
    <property type="entry name" value="LysM domain"/>
    <property type="match status" value="2"/>
</dbReference>
<dbReference type="InterPro" id="IPR016047">
    <property type="entry name" value="M23ase_b-sheet_dom"/>
</dbReference>
<dbReference type="PANTHER" id="PTHR21666">
    <property type="entry name" value="PEPTIDASE-RELATED"/>
    <property type="match status" value="1"/>
</dbReference>
<dbReference type="SUPFAM" id="SSF54106">
    <property type="entry name" value="LysM domain"/>
    <property type="match status" value="2"/>
</dbReference>
<comment type="caution">
    <text evidence="3">The sequence shown here is derived from an EMBL/GenBank/DDBJ whole genome shotgun (WGS) entry which is preliminary data.</text>
</comment>
<dbReference type="Pfam" id="PF01476">
    <property type="entry name" value="LysM"/>
    <property type="match status" value="2"/>
</dbReference>
<dbReference type="Pfam" id="PF01551">
    <property type="entry name" value="Peptidase_M23"/>
    <property type="match status" value="1"/>
</dbReference>
<dbReference type="CDD" id="cd00118">
    <property type="entry name" value="LysM"/>
    <property type="match status" value="2"/>
</dbReference>
<dbReference type="EMBL" id="MGAG01000002">
    <property type="protein sequence ID" value="OGK42442.1"/>
    <property type="molecule type" value="Genomic_DNA"/>
</dbReference>
<gene>
    <name evidence="3" type="ORF">A2954_01200</name>
</gene>
<evidence type="ECO:0000256" key="1">
    <source>
        <dbReference type="SAM" id="Phobius"/>
    </source>
</evidence>
<dbReference type="Gene3D" id="2.70.70.10">
    <property type="entry name" value="Glucose Permease (Domain IIA)"/>
    <property type="match status" value="1"/>
</dbReference>
<dbReference type="SUPFAM" id="SSF51261">
    <property type="entry name" value="Duplicated hybrid motif"/>
    <property type="match status" value="1"/>
</dbReference>
<evidence type="ECO:0000313" key="3">
    <source>
        <dbReference type="EMBL" id="OGK42442.1"/>
    </source>
</evidence>
<dbReference type="InterPro" id="IPR050570">
    <property type="entry name" value="Cell_wall_metabolism_enzyme"/>
</dbReference>
<keyword evidence="1" id="KW-0472">Membrane</keyword>
<sequence length="354" mass="38673">MQELKEYLAFLHNYTRSRIFSFGRQFEHIKDVIVALLVAKRGKYSSRFLNSSFFLLVAAVVIGGPTIAENNPFVNSLQQNSNVYQAGVVSYNPYENSLSTVISTKPRDKIVDYEVRGGDTLASIAEKFDVSVDTIKWANNLKTEIIKPGQILKVPPVTGVVHKVVSGDNIYAIAKKYGTDAQKVVNFPFNDFADLDTFALTSGQILYVPDGVIEEEKPKYIAQKTVTQIQAGAKGTSNFIWPTSGGISQSPVWYHMALDIENGSAPPILASDTGTVTYSGCLNWGYGCHIIIDHGNGYQTLYGHMSFLGASVGQSVSQGQNIGRMGSTGRSTGTHLHFEVRSGGTLLNPLNFLK</sequence>
<dbReference type="PANTHER" id="PTHR21666:SF270">
    <property type="entry name" value="MUREIN HYDROLASE ACTIVATOR ENVC"/>
    <property type="match status" value="1"/>
</dbReference>
<dbReference type="InterPro" id="IPR011055">
    <property type="entry name" value="Dup_hybrid_motif"/>
</dbReference>